<keyword evidence="7" id="KW-0472">Membrane</keyword>
<keyword evidence="1" id="KW-0808">Transferase</keyword>
<dbReference type="eggNOG" id="COG0515">
    <property type="taxonomic scope" value="Bacteria"/>
</dbReference>
<feature type="compositionally biased region" description="Gly residues" evidence="6">
    <location>
        <begin position="327"/>
        <end position="336"/>
    </location>
</feature>
<keyword evidence="7" id="KW-0812">Transmembrane</keyword>
<evidence type="ECO:0000313" key="10">
    <source>
        <dbReference type="Proteomes" id="UP000000851"/>
    </source>
</evidence>
<keyword evidence="3 9" id="KW-0418">Kinase</keyword>
<name>C7Q507_CATAD</name>
<feature type="binding site" evidence="5">
    <location>
        <position position="48"/>
    </location>
    <ligand>
        <name>ATP</name>
        <dbReference type="ChEBI" id="CHEBI:30616"/>
    </ligand>
</feature>
<dbReference type="CDD" id="cd14014">
    <property type="entry name" value="STKc_PknB_like"/>
    <property type="match status" value="1"/>
</dbReference>
<dbReference type="InterPro" id="IPR008271">
    <property type="entry name" value="Ser/Thr_kinase_AS"/>
</dbReference>
<feature type="transmembrane region" description="Helical" evidence="7">
    <location>
        <begin position="387"/>
        <end position="411"/>
    </location>
</feature>
<evidence type="ECO:0000256" key="7">
    <source>
        <dbReference type="SAM" id="Phobius"/>
    </source>
</evidence>
<dbReference type="InterPro" id="IPR017441">
    <property type="entry name" value="Protein_kinase_ATP_BS"/>
</dbReference>
<evidence type="ECO:0000256" key="1">
    <source>
        <dbReference type="ARBA" id="ARBA00022679"/>
    </source>
</evidence>
<dbReference type="Proteomes" id="UP000000851">
    <property type="component" value="Chromosome"/>
</dbReference>
<dbReference type="PANTHER" id="PTHR43289:SF34">
    <property type="entry name" value="SERINE_THREONINE-PROTEIN KINASE YBDM-RELATED"/>
    <property type="match status" value="1"/>
</dbReference>
<dbReference type="STRING" id="479433.Caci_5095"/>
<dbReference type="InterPro" id="IPR011009">
    <property type="entry name" value="Kinase-like_dom_sf"/>
</dbReference>
<dbReference type="AlphaFoldDB" id="C7Q507"/>
<dbReference type="GO" id="GO:0005524">
    <property type="term" value="F:ATP binding"/>
    <property type="evidence" value="ECO:0007669"/>
    <property type="project" value="UniProtKB-UniRule"/>
</dbReference>
<keyword evidence="9" id="KW-0723">Serine/threonine-protein kinase</keyword>
<evidence type="ECO:0000313" key="9">
    <source>
        <dbReference type="EMBL" id="ACU73955.1"/>
    </source>
</evidence>
<dbReference type="Pfam" id="PF00069">
    <property type="entry name" value="Pkinase"/>
    <property type="match status" value="1"/>
</dbReference>
<keyword evidence="7" id="KW-1133">Transmembrane helix</keyword>
<dbReference type="InParanoid" id="C7Q507"/>
<dbReference type="HOGENOM" id="CLU_465967_0_0_11"/>
<feature type="region of interest" description="Disordered" evidence="6">
    <location>
        <begin position="307"/>
        <end position="371"/>
    </location>
</feature>
<dbReference type="PROSITE" id="PS00108">
    <property type="entry name" value="PROTEIN_KINASE_ST"/>
    <property type="match status" value="1"/>
</dbReference>
<accession>C7Q507</accession>
<dbReference type="PROSITE" id="PS50011">
    <property type="entry name" value="PROTEIN_KINASE_DOM"/>
    <property type="match status" value="1"/>
</dbReference>
<dbReference type="OrthoDB" id="9762169at2"/>
<evidence type="ECO:0000256" key="2">
    <source>
        <dbReference type="ARBA" id="ARBA00022741"/>
    </source>
</evidence>
<dbReference type="PANTHER" id="PTHR43289">
    <property type="entry name" value="MITOGEN-ACTIVATED PROTEIN KINASE KINASE KINASE 20-RELATED"/>
    <property type="match status" value="1"/>
</dbReference>
<dbReference type="Gene3D" id="3.30.200.20">
    <property type="entry name" value="Phosphorylase Kinase, domain 1"/>
    <property type="match status" value="1"/>
</dbReference>
<sequence>MRTRTGQPPQAFHPTRIGPYEVLRRLGAGAMGEVFLARSASSRLVAVKTIRAGLAEHAGYRRRFAHEVDAAKRVSGAFTAAVVGADPDADLPWLATVYVPAPSLEELVATCGPMAVSAVRWLAAGCAEALEDVHRAGLVHRDFKPANVLVTADGPRVIDFGLARSDGLPQGTAAGMVMGTPLYMAPEQAMGDRVVGPPADVFALGATLYHAATGAALYQEEKAVGVLLQKMRQPPDLTRVPGELRGLIAGCLSLDPDDRPMPASLIAALAPHLAAADALQPLPEAVLSYIEDYRVAEMELTRSRRSKADTAVLGEPTHVAAREGDSGDFGDGVGDSGDGDHAGTVDPRPRHPSFPPEDAPSSRATVNRRRTRPKWWQRDPFGRRSPVAPVMVAVCVLLALGVAAISGLLLVGTLRAGSGDSTSPAAGAPSGVAAATTGGVQSEGSPPPVNSPPPPTNSGPPPSRAGGGPPPQGPPPEGAPSPPAGAVTEVDGVRLGVRPPFGDPLTTYILNGENWPAGQTVTVTFLNDSSVPPVKTVVDGNGEFSVALDQGAGAVALPNGRYHVRASAGSRSEMVSFVVGPPLSS</sequence>
<organism evidence="9 10">
    <name type="scientific">Catenulispora acidiphila (strain DSM 44928 / JCM 14897 / NBRC 102108 / NRRL B-24433 / ID139908)</name>
    <dbReference type="NCBI Taxonomy" id="479433"/>
    <lineage>
        <taxon>Bacteria</taxon>
        <taxon>Bacillati</taxon>
        <taxon>Actinomycetota</taxon>
        <taxon>Actinomycetes</taxon>
        <taxon>Catenulisporales</taxon>
        <taxon>Catenulisporaceae</taxon>
        <taxon>Catenulispora</taxon>
    </lineage>
</organism>
<evidence type="ECO:0000256" key="3">
    <source>
        <dbReference type="ARBA" id="ARBA00022777"/>
    </source>
</evidence>
<feature type="region of interest" description="Disordered" evidence="6">
    <location>
        <begin position="418"/>
        <end position="487"/>
    </location>
</feature>
<evidence type="ECO:0000259" key="8">
    <source>
        <dbReference type="PROSITE" id="PS50011"/>
    </source>
</evidence>
<evidence type="ECO:0000256" key="5">
    <source>
        <dbReference type="PROSITE-ProRule" id="PRU10141"/>
    </source>
</evidence>
<dbReference type="Gene3D" id="1.10.510.10">
    <property type="entry name" value="Transferase(Phosphotransferase) domain 1"/>
    <property type="match status" value="1"/>
</dbReference>
<dbReference type="KEGG" id="cai:Caci_5095"/>
<protein>
    <submittedName>
        <fullName evidence="9">Serine/threonine protein kinase</fullName>
    </submittedName>
</protein>
<reference evidence="9 10" key="1">
    <citation type="journal article" date="2009" name="Stand. Genomic Sci.">
        <title>Complete genome sequence of Catenulispora acidiphila type strain (ID 139908).</title>
        <authorList>
            <person name="Copeland A."/>
            <person name="Lapidus A."/>
            <person name="Glavina Del Rio T."/>
            <person name="Nolan M."/>
            <person name="Lucas S."/>
            <person name="Chen F."/>
            <person name="Tice H."/>
            <person name="Cheng J.F."/>
            <person name="Bruce D."/>
            <person name="Goodwin L."/>
            <person name="Pitluck S."/>
            <person name="Mikhailova N."/>
            <person name="Pati A."/>
            <person name="Ivanova N."/>
            <person name="Mavromatis K."/>
            <person name="Chen A."/>
            <person name="Palaniappan K."/>
            <person name="Chain P."/>
            <person name="Land M."/>
            <person name="Hauser L."/>
            <person name="Chang Y.J."/>
            <person name="Jeffries C.D."/>
            <person name="Chertkov O."/>
            <person name="Brettin T."/>
            <person name="Detter J.C."/>
            <person name="Han C."/>
            <person name="Ali Z."/>
            <person name="Tindall B.J."/>
            <person name="Goker M."/>
            <person name="Bristow J."/>
            <person name="Eisen J.A."/>
            <person name="Markowitz V."/>
            <person name="Hugenholtz P."/>
            <person name="Kyrpides N.C."/>
            <person name="Klenk H.P."/>
        </authorList>
    </citation>
    <scope>NUCLEOTIDE SEQUENCE [LARGE SCALE GENOMIC DNA]</scope>
    <source>
        <strain evidence="10">DSM 44928 / JCM 14897 / NBRC 102108 / NRRL B-24433 / ID139908</strain>
    </source>
</reference>
<dbReference type="RefSeq" id="WP_015793684.1">
    <property type="nucleotide sequence ID" value="NC_013131.1"/>
</dbReference>
<dbReference type="SUPFAM" id="SSF56112">
    <property type="entry name" value="Protein kinase-like (PK-like)"/>
    <property type="match status" value="1"/>
</dbReference>
<gene>
    <name evidence="9" type="ordered locus">Caci_5095</name>
</gene>
<feature type="compositionally biased region" description="Basic and acidic residues" evidence="6">
    <location>
        <begin position="338"/>
        <end position="349"/>
    </location>
</feature>
<dbReference type="PROSITE" id="PS00107">
    <property type="entry name" value="PROTEIN_KINASE_ATP"/>
    <property type="match status" value="1"/>
</dbReference>
<proteinExistence type="predicted"/>
<evidence type="ECO:0000256" key="4">
    <source>
        <dbReference type="ARBA" id="ARBA00022840"/>
    </source>
</evidence>
<feature type="domain" description="Protein kinase" evidence="8">
    <location>
        <begin position="20"/>
        <end position="273"/>
    </location>
</feature>
<keyword evidence="10" id="KW-1185">Reference proteome</keyword>
<feature type="compositionally biased region" description="Pro residues" evidence="6">
    <location>
        <begin position="445"/>
        <end position="483"/>
    </location>
</feature>
<keyword evidence="4 5" id="KW-0067">ATP-binding</keyword>
<evidence type="ECO:0000256" key="6">
    <source>
        <dbReference type="SAM" id="MobiDB-lite"/>
    </source>
</evidence>
<dbReference type="EMBL" id="CP001700">
    <property type="protein sequence ID" value="ACU73955.1"/>
    <property type="molecule type" value="Genomic_DNA"/>
</dbReference>
<keyword evidence="2 5" id="KW-0547">Nucleotide-binding</keyword>
<dbReference type="GO" id="GO:0004674">
    <property type="term" value="F:protein serine/threonine kinase activity"/>
    <property type="evidence" value="ECO:0007669"/>
    <property type="project" value="UniProtKB-KW"/>
</dbReference>
<dbReference type="InterPro" id="IPR000719">
    <property type="entry name" value="Prot_kinase_dom"/>
</dbReference>
<feature type="compositionally biased region" description="Low complexity" evidence="6">
    <location>
        <begin position="418"/>
        <end position="440"/>
    </location>
</feature>